<organism evidence="1">
    <name type="scientific">marine sediment metagenome</name>
    <dbReference type="NCBI Taxonomy" id="412755"/>
    <lineage>
        <taxon>unclassified sequences</taxon>
        <taxon>metagenomes</taxon>
        <taxon>ecological metagenomes</taxon>
    </lineage>
</organism>
<protein>
    <submittedName>
        <fullName evidence="1">Uncharacterized protein</fullName>
    </submittedName>
</protein>
<comment type="caution">
    <text evidence="1">The sequence shown here is derived from an EMBL/GenBank/DDBJ whole genome shotgun (WGS) entry which is preliminary data.</text>
</comment>
<sequence length="99" mass="11055">ALTGPAAESVNEALEVFGLAEVTLAEYICERGCDELLASLEMMDEKAQKMGVNTGCGEDCRRLVDAYWAWKEIMRHDQPEAVREARNATTHQINIFYCG</sequence>
<feature type="non-terminal residue" evidence="1">
    <location>
        <position position="1"/>
    </location>
</feature>
<dbReference type="EMBL" id="BARS01032549">
    <property type="protein sequence ID" value="GAG15935.1"/>
    <property type="molecule type" value="Genomic_DNA"/>
</dbReference>
<reference evidence="1" key="1">
    <citation type="journal article" date="2014" name="Front. Microbiol.">
        <title>High frequency of phylogenetically diverse reductive dehalogenase-homologous genes in deep subseafloor sedimentary metagenomes.</title>
        <authorList>
            <person name="Kawai M."/>
            <person name="Futagami T."/>
            <person name="Toyoda A."/>
            <person name="Takaki Y."/>
            <person name="Nishi S."/>
            <person name="Hori S."/>
            <person name="Arai W."/>
            <person name="Tsubouchi T."/>
            <person name="Morono Y."/>
            <person name="Uchiyama I."/>
            <person name="Ito T."/>
            <person name="Fujiyama A."/>
            <person name="Inagaki F."/>
            <person name="Takami H."/>
        </authorList>
    </citation>
    <scope>NUCLEOTIDE SEQUENCE</scope>
    <source>
        <strain evidence="1">Expedition CK06-06</strain>
    </source>
</reference>
<proteinExistence type="predicted"/>
<accession>X0VC85</accession>
<evidence type="ECO:0000313" key="1">
    <source>
        <dbReference type="EMBL" id="GAG15935.1"/>
    </source>
</evidence>
<gene>
    <name evidence="1" type="ORF">S01H1_50511</name>
</gene>
<name>X0VC85_9ZZZZ</name>
<dbReference type="AlphaFoldDB" id="X0VC85"/>